<evidence type="ECO:0000313" key="2">
    <source>
        <dbReference type="EMBL" id="NWC82284.1"/>
    </source>
</evidence>
<proteinExistence type="predicted"/>
<feature type="region of interest" description="Disordered" evidence="1">
    <location>
        <begin position="1"/>
        <end position="23"/>
    </location>
</feature>
<dbReference type="Proteomes" id="UP000542695">
    <property type="component" value="Unassembled WGS sequence"/>
</dbReference>
<organism evidence="2 3">
    <name type="scientific">Pseudomonas putida</name>
    <name type="common">Arthrobacter siderocapsulatus</name>
    <dbReference type="NCBI Taxonomy" id="303"/>
    <lineage>
        <taxon>Bacteria</taxon>
        <taxon>Pseudomonadati</taxon>
        <taxon>Pseudomonadota</taxon>
        <taxon>Gammaproteobacteria</taxon>
        <taxon>Pseudomonadales</taxon>
        <taxon>Pseudomonadaceae</taxon>
        <taxon>Pseudomonas</taxon>
    </lineage>
</organism>
<evidence type="ECO:0000313" key="3">
    <source>
        <dbReference type="Proteomes" id="UP000542695"/>
    </source>
</evidence>
<feature type="compositionally biased region" description="Basic and acidic residues" evidence="1">
    <location>
        <begin position="1"/>
        <end position="21"/>
    </location>
</feature>
<dbReference type="EMBL" id="JACARV010000055">
    <property type="protein sequence ID" value="NWC82284.1"/>
    <property type="molecule type" value="Genomic_DNA"/>
</dbReference>
<name>A0A7Y7ZE98_PSEPU</name>
<dbReference type="RefSeq" id="WP_177010769.1">
    <property type="nucleotide sequence ID" value="NZ_JACARV010000055.1"/>
</dbReference>
<reference evidence="2 3" key="1">
    <citation type="submission" date="2020-04" db="EMBL/GenBank/DDBJ databases">
        <title>Molecular characterization of pseudomonads from Agaricus bisporus reveal novel blotch 2 pathogens in Western Europe.</title>
        <authorList>
            <person name="Taparia T."/>
            <person name="Krijger M."/>
            <person name="Haynes E."/>
            <person name="Elpinstone J.G."/>
            <person name="Noble R."/>
            <person name="Van Der Wolf J."/>
        </authorList>
    </citation>
    <scope>NUCLEOTIDE SEQUENCE [LARGE SCALE GENOMIC DNA]</scope>
    <source>
        <strain evidence="2 3">P7765</strain>
    </source>
</reference>
<evidence type="ECO:0000256" key="1">
    <source>
        <dbReference type="SAM" id="MobiDB-lite"/>
    </source>
</evidence>
<gene>
    <name evidence="2" type="ORF">HX798_18640</name>
</gene>
<dbReference type="AlphaFoldDB" id="A0A7Y7ZE98"/>
<comment type="caution">
    <text evidence="2">The sequence shown here is derived from an EMBL/GenBank/DDBJ whole genome shotgun (WGS) entry which is preliminary data.</text>
</comment>
<protein>
    <submittedName>
        <fullName evidence="2">Uncharacterized protein</fullName>
    </submittedName>
</protein>
<sequence>MADGAMPEKRQKASAWRRESGNCRAAKAAKQKIDVKRRGWRRGAKGLLLECGFFEIERRAGGARYQVSPKQPAAHHLAW</sequence>
<accession>A0A7Y7ZE98</accession>